<name>A0A9D0ZSN6_9FIRM</name>
<dbReference type="NCBIfam" id="TIGR03092">
    <property type="entry name" value="SASP_sspI"/>
    <property type="match status" value="1"/>
</dbReference>
<organism evidence="2 3">
    <name type="scientific">Candidatus Coprosoma intestinipullorum</name>
    <dbReference type="NCBI Taxonomy" id="2840752"/>
    <lineage>
        <taxon>Bacteria</taxon>
        <taxon>Bacillati</taxon>
        <taxon>Bacillota</taxon>
        <taxon>Bacillota incertae sedis</taxon>
        <taxon>Candidatus Coprosoma</taxon>
    </lineage>
</organism>
<evidence type="ECO:0000313" key="3">
    <source>
        <dbReference type="Proteomes" id="UP000886786"/>
    </source>
</evidence>
<accession>A0A9D0ZSN6</accession>
<evidence type="ECO:0000256" key="1">
    <source>
        <dbReference type="ARBA" id="ARBA00022969"/>
    </source>
</evidence>
<dbReference type="GO" id="GO:0030435">
    <property type="term" value="P:sporulation resulting in formation of a cellular spore"/>
    <property type="evidence" value="ECO:0007669"/>
    <property type="project" value="UniProtKB-KW"/>
</dbReference>
<evidence type="ECO:0000313" key="2">
    <source>
        <dbReference type="EMBL" id="HIQ91599.1"/>
    </source>
</evidence>
<reference evidence="2" key="2">
    <citation type="journal article" date="2021" name="PeerJ">
        <title>Extensive microbial diversity within the chicken gut microbiome revealed by metagenomics and culture.</title>
        <authorList>
            <person name="Gilroy R."/>
            <person name="Ravi A."/>
            <person name="Getino M."/>
            <person name="Pursley I."/>
            <person name="Horton D.L."/>
            <person name="Alikhan N.F."/>
            <person name="Baker D."/>
            <person name="Gharbi K."/>
            <person name="Hall N."/>
            <person name="Watson M."/>
            <person name="Adriaenssens E.M."/>
            <person name="Foster-Nyarko E."/>
            <person name="Jarju S."/>
            <person name="Secka A."/>
            <person name="Antonio M."/>
            <person name="Oren A."/>
            <person name="Chaudhuri R.R."/>
            <person name="La Ragione R."/>
            <person name="Hildebrand F."/>
            <person name="Pallen M.J."/>
        </authorList>
    </citation>
    <scope>NUCLEOTIDE SEQUENCE</scope>
    <source>
        <strain evidence="2">CHK147-3167</strain>
    </source>
</reference>
<sequence>MIRQHVLSNFKNAEAKDFKDSICMSIKDGDEEALPGLGVLFECLWENSSDKDKENILNILVSATKKL</sequence>
<comment type="caution">
    <text evidence="2">The sequence shown here is derived from an EMBL/GenBank/DDBJ whole genome shotgun (WGS) entry which is preliminary data.</text>
</comment>
<protein>
    <submittedName>
        <fullName evidence="2">Small acid-soluble spore protein SspI</fullName>
    </submittedName>
</protein>
<dbReference type="Proteomes" id="UP000886786">
    <property type="component" value="Unassembled WGS sequence"/>
</dbReference>
<proteinExistence type="predicted"/>
<reference evidence="2" key="1">
    <citation type="submission" date="2020-10" db="EMBL/GenBank/DDBJ databases">
        <authorList>
            <person name="Gilroy R."/>
        </authorList>
    </citation>
    <scope>NUCLEOTIDE SEQUENCE</scope>
    <source>
        <strain evidence="2">CHK147-3167</strain>
    </source>
</reference>
<dbReference type="InterPro" id="IPR017525">
    <property type="entry name" value="SspI"/>
</dbReference>
<keyword evidence="1" id="KW-0749">Sporulation</keyword>
<dbReference type="EMBL" id="DVFV01000144">
    <property type="protein sequence ID" value="HIQ91599.1"/>
    <property type="molecule type" value="Genomic_DNA"/>
</dbReference>
<dbReference type="GO" id="GO:0030436">
    <property type="term" value="P:asexual sporulation"/>
    <property type="evidence" value="ECO:0007669"/>
    <property type="project" value="InterPro"/>
</dbReference>
<dbReference type="AlphaFoldDB" id="A0A9D0ZSN6"/>
<gene>
    <name evidence="2" type="primary">sspI</name>
    <name evidence="2" type="ORF">IAB27_08325</name>
</gene>
<dbReference type="Pfam" id="PF14098">
    <property type="entry name" value="SSPI"/>
    <property type="match status" value="1"/>
</dbReference>